<gene>
    <name evidence="11" type="ORF">MNBD_GAMMA23-123</name>
</gene>
<keyword evidence="7" id="KW-1133">Transmembrane helix</keyword>
<feature type="domain" description="GspL cytoplasmic actin-ATPase-like" evidence="9">
    <location>
        <begin position="49"/>
        <end position="258"/>
    </location>
</feature>
<dbReference type="GO" id="GO:0009276">
    <property type="term" value="C:Gram-negative-bacterium-type cell wall"/>
    <property type="evidence" value="ECO:0007669"/>
    <property type="project" value="InterPro"/>
</dbReference>
<dbReference type="GO" id="GO:0005886">
    <property type="term" value="C:plasma membrane"/>
    <property type="evidence" value="ECO:0007669"/>
    <property type="project" value="UniProtKB-SubCell"/>
</dbReference>
<evidence type="ECO:0008006" key="12">
    <source>
        <dbReference type="Google" id="ProtNLM"/>
    </source>
</evidence>
<dbReference type="AlphaFoldDB" id="A0A3B0ZWN9"/>
<dbReference type="InterPro" id="IPR024230">
    <property type="entry name" value="GspL_cyto_dom"/>
</dbReference>
<dbReference type="GO" id="GO:0015628">
    <property type="term" value="P:protein secretion by the type II secretion system"/>
    <property type="evidence" value="ECO:0007669"/>
    <property type="project" value="InterPro"/>
</dbReference>
<dbReference type="Gene3D" id="3.30.1360.100">
    <property type="entry name" value="General secretion pathway protein M, EpsM"/>
    <property type="match status" value="1"/>
</dbReference>
<evidence type="ECO:0000259" key="9">
    <source>
        <dbReference type="Pfam" id="PF05134"/>
    </source>
</evidence>
<protein>
    <recommendedName>
        <fullName evidence="12">Type II secretion system protein L</fullName>
    </recommendedName>
</protein>
<dbReference type="Pfam" id="PF05134">
    <property type="entry name" value="T2SSL"/>
    <property type="match status" value="1"/>
</dbReference>
<comment type="subcellular location">
    <subcellularLocation>
        <location evidence="1">Cell inner membrane</location>
        <topology evidence="1">Single-pass membrane protein</topology>
    </subcellularLocation>
</comment>
<keyword evidence="8" id="KW-0472">Membrane</keyword>
<evidence type="ECO:0000259" key="10">
    <source>
        <dbReference type="Pfam" id="PF12693"/>
    </source>
</evidence>
<keyword evidence="6" id="KW-0653">Protein transport</keyword>
<dbReference type="CDD" id="cd24017">
    <property type="entry name" value="ASKHA_T2SSL_N"/>
    <property type="match status" value="1"/>
</dbReference>
<sequence>MARELFIFLDSTRQNNARLDNGLEPAPAHGRWVLCNNGKPLGTLIKGPLSSAAKAARDARVIVIVPGEDVVISEISLPGQNKQRLLDALPFALEDQLIDDVSDLHFVLGPRYGNSQYVAAVVNRECMQRWNDICDELGLRVDVMVPDTLALSTSIGTWTILLEDTRSIVRTGVHAGFAVDHSNLNQLLSTTITDAEGVTPERINIIDCRDVNINTNDFSLDSGIELHVNNFENDSLIWLAGHFDYEAPVNLLFGEFSRKEKVKGQLRKWYPAAMLLAAVLFLSVTTKVVNYISLSNESRRLTTEMERVYKRTFPQAKRVVNAPAQMQQKFKAFQSRTGKSQSSLSSMLTLIAPILRSTPGLTIKSLRYQNGRIDIESDLRNFAALNQLEKVLSERAGMKVEVKSASQNKDKVVSRLEIRRQGS</sequence>
<dbReference type="InterPro" id="IPR025691">
    <property type="entry name" value="GspL_pp_dom"/>
</dbReference>
<name>A0A3B0ZWN9_9ZZZZ</name>
<keyword evidence="2" id="KW-0813">Transport</keyword>
<accession>A0A3B0ZWN9</accession>
<keyword evidence="4" id="KW-0997">Cell inner membrane</keyword>
<keyword evidence="3" id="KW-1003">Cell membrane</keyword>
<dbReference type="InterPro" id="IPR007812">
    <property type="entry name" value="T2SS_protein-GspL"/>
</dbReference>
<evidence type="ECO:0000256" key="6">
    <source>
        <dbReference type="ARBA" id="ARBA00022927"/>
    </source>
</evidence>
<evidence type="ECO:0000256" key="2">
    <source>
        <dbReference type="ARBA" id="ARBA00022448"/>
    </source>
</evidence>
<organism evidence="11">
    <name type="scientific">hydrothermal vent metagenome</name>
    <dbReference type="NCBI Taxonomy" id="652676"/>
    <lineage>
        <taxon>unclassified sequences</taxon>
        <taxon>metagenomes</taxon>
        <taxon>ecological metagenomes</taxon>
    </lineage>
</organism>
<evidence type="ECO:0000256" key="7">
    <source>
        <dbReference type="ARBA" id="ARBA00022989"/>
    </source>
</evidence>
<keyword evidence="5" id="KW-0812">Transmembrane</keyword>
<dbReference type="Pfam" id="PF12693">
    <property type="entry name" value="GspL_C"/>
    <property type="match status" value="1"/>
</dbReference>
<dbReference type="EMBL" id="UOFT01000016">
    <property type="protein sequence ID" value="VAW91777.1"/>
    <property type="molecule type" value="Genomic_DNA"/>
</dbReference>
<evidence type="ECO:0000313" key="11">
    <source>
        <dbReference type="EMBL" id="VAW91777.1"/>
    </source>
</evidence>
<evidence type="ECO:0000256" key="5">
    <source>
        <dbReference type="ARBA" id="ARBA00022692"/>
    </source>
</evidence>
<evidence type="ECO:0000256" key="1">
    <source>
        <dbReference type="ARBA" id="ARBA00004377"/>
    </source>
</evidence>
<proteinExistence type="predicted"/>
<dbReference type="NCBIfam" id="TIGR01709">
    <property type="entry name" value="typeII_sec_gspL"/>
    <property type="match status" value="1"/>
</dbReference>
<dbReference type="GO" id="GO:0015627">
    <property type="term" value="C:type II protein secretion system complex"/>
    <property type="evidence" value="ECO:0007669"/>
    <property type="project" value="InterPro"/>
</dbReference>
<dbReference type="SUPFAM" id="SSF53067">
    <property type="entry name" value="Actin-like ATPase domain"/>
    <property type="match status" value="1"/>
</dbReference>
<reference evidence="11" key="1">
    <citation type="submission" date="2018-06" db="EMBL/GenBank/DDBJ databases">
        <authorList>
            <person name="Zhirakovskaya E."/>
        </authorList>
    </citation>
    <scope>NUCLEOTIDE SEQUENCE</scope>
</reference>
<evidence type="ECO:0000256" key="8">
    <source>
        <dbReference type="ARBA" id="ARBA00023136"/>
    </source>
</evidence>
<evidence type="ECO:0000256" key="3">
    <source>
        <dbReference type="ARBA" id="ARBA00022475"/>
    </source>
</evidence>
<dbReference type="Gene3D" id="3.30.420.380">
    <property type="match status" value="1"/>
</dbReference>
<evidence type="ECO:0000256" key="4">
    <source>
        <dbReference type="ARBA" id="ARBA00022519"/>
    </source>
</evidence>
<feature type="domain" description="GspL periplasmic" evidence="10">
    <location>
        <begin position="265"/>
        <end position="421"/>
    </location>
</feature>
<dbReference type="PIRSF" id="PIRSF015761">
    <property type="entry name" value="Protein_L"/>
    <property type="match status" value="1"/>
</dbReference>
<dbReference type="InterPro" id="IPR043129">
    <property type="entry name" value="ATPase_NBD"/>
</dbReference>